<dbReference type="SMART" id="SM00409">
    <property type="entry name" value="IG"/>
    <property type="match status" value="1"/>
</dbReference>
<dbReference type="SUPFAM" id="SSF48726">
    <property type="entry name" value="Immunoglobulin"/>
    <property type="match status" value="1"/>
</dbReference>
<dbReference type="InterPro" id="IPR007110">
    <property type="entry name" value="Ig-like_dom"/>
</dbReference>
<keyword evidence="6" id="KW-1185">Reference proteome</keyword>
<organism evidence="5 6">
    <name type="scientific">Serinus canaria</name>
    <name type="common">Island canary</name>
    <name type="synonym">Fringilla canaria</name>
    <dbReference type="NCBI Taxonomy" id="9135"/>
    <lineage>
        <taxon>Eukaryota</taxon>
        <taxon>Metazoa</taxon>
        <taxon>Chordata</taxon>
        <taxon>Craniata</taxon>
        <taxon>Vertebrata</taxon>
        <taxon>Euteleostomi</taxon>
        <taxon>Archelosauria</taxon>
        <taxon>Archosauria</taxon>
        <taxon>Dinosauria</taxon>
        <taxon>Saurischia</taxon>
        <taxon>Theropoda</taxon>
        <taxon>Coelurosauria</taxon>
        <taxon>Aves</taxon>
        <taxon>Neognathae</taxon>
        <taxon>Neoaves</taxon>
        <taxon>Telluraves</taxon>
        <taxon>Australaves</taxon>
        <taxon>Passeriformes</taxon>
        <taxon>Passeroidea</taxon>
        <taxon>Fringillidae</taxon>
        <taxon>Carduelinae</taxon>
        <taxon>Serinus</taxon>
    </lineage>
</organism>
<name>A0A8C9NP03_SERCA</name>
<dbReference type="InterPro" id="IPR013783">
    <property type="entry name" value="Ig-like_fold"/>
</dbReference>
<dbReference type="CDD" id="cd00099">
    <property type="entry name" value="IgV"/>
    <property type="match status" value="1"/>
</dbReference>
<protein>
    <recommendedName>
        <fullName evidence="4">Ig-like domain-containing protein</fullName>
    </recommendedName>
</protein>
<evidence type="ECO:0000256" key="1">
    <source>
        <dbReference type="ARBA" id="ARBA00022729"/>
    </source>
</evidence>
<feature type="signal peptide" evidence="3">
    <location>
        <begin position="1"/>
        <end position="16"/>
    </location>
</feature>
<dbReference type="GO" id="GO:0002376">
    <property type="term" value="P:immune system process"/>
    <property type="evidence" value="ECO:0007669"/>
    <property type="project" value="UniProtKB-KW"/>
</dbReference>
<feature type="domain" description="Ig-like" evidence="4">
    <location>
        <begin position="23"/>
        <end position="143"/>
    </location>
</feature>
<dbReference type="GeneTree" id="ENSGT01030000235295"/>
<dbReference type="InterPro" id="IPR036179">
    <property type="entry name" value="Ig-like_dom_sf"/>
</dbReference>
<dbReference type="PROSITE" id="PS50835">
    <property type="entry name" value="IG_LIKE"/>
    <property type="match status" value="1"/>
</dbReference>
<evidence type="ECO:0000259" key="4">
    <source>
        <dbReference type="PROSITE" id="PS50835"/>
    </source>
</evidence>
<accession>A0A8C9NP03</accession>
<proteinExistence type="predicted"/>
<dbReference type="Proteomes" id="UP000694409">
    <property type="component" value="Unassembled WGS sequence"/>
</dbReference>
<dbReference type="PANTHER" id="PTHR23268:SF28">
    <property type="entry name" value="T CELL RECEPTOR BETA VARIABLE 19"/>
    <property type="match status" value="1"/>
</dbReference>
<dbReference type="Pfam" id="PF07686">
    <property type="entry name" value="V-set"/>
    <property type="match status" value="1"/>
</dbReference>
<dbReference type="GO" id="GO:0005886">
    <property type="term" value="C:plasma membrane"/>
    <property type="evidence" value="ECO:0007669"/>
    <property type="project" value="TreeGrafter"/>
</dbReference>
<reference evidence="5" key="2">
    <citation type="submission" date="2025-09" db="UniProtKB">
        <authorList>
            <consortium name="Ensembl"/>
        </authorList>
    </citation>
    <scope>IDENTIFICATION</scope>
</reference>
<dbReference type="Ensembl" id="ENSSCAT00000023549.1">
    <property type="protein sequence ID" value="ENSSCAP00000021099.1"/>
    <property type="gene ID" value="ENSSCAG00000015202.1"/>
</dbReference>
<evidence type="ECO:0000313" key="5">
    <source>
        <dbReference type="Ensembl" id="ENSSCAP00000021099.1"/>
    </source>
</evidence>
<sequence>WPSIWHSLCILSMVKFFKFFPPPHCSFFSFAVLALEQSPDTVIKEGQSVNLECSKKKSSNRAMYWFILPSEKNSSVTQMVYAYEGVNAVVEKGFESHFKSSNIQGDSITLSIEHAFLNDSGTYYCGAEHKLVPAQPGPATHLSGTQTRKCLPEVSLPFCPFLLFCAFLLPDCGSTIRLPHSPILLHDSSELWHLLKSHLLLHTHAHTQQEARGAEYKHLMTACRCPSPPFLDSQQPL</sequence>
<dbReference type="AlphaFoldDB" id="A0A8C9NP03"/>
<reference evidence="5" key="1">
    <citation type="submission" date="2025-08" db="UniProtKB">
        <authorList>
            <consortium name="Ensembl"/>
        </authorList>
    </citation>
    <scope>IDENTIFICATION</scope>
</reference>
<dbReference type="InterPro" id="IPR013106">
    <property type="entry name" value="Ig_V-set"/>
</dbReference>
<dbReference type="InterPro" id="IPR050413">
    <property type="entry name" value="TCR_beta_variable"/>
</dbReference>
<dbReference type="GO" id="GO:0007166">
    <property type="term" value="P:cell surface receptor signaling pathway"/>
    <property type="evidence" value="ECO:0007669"/>
    <property type="project" value="TreeGrafter"/>
</dbReference>
<dbReference type="PANTHER" id="PTHR23268">
    <property type="entry name" value="T-CELL RECEPTOR BETA CHAIN"/>
    <property type="match status" value="1"/>
</dbReference>
<feature type="chain" id="PRO_5034206402" description="Ig-like domain-containing protein" evidence="3">
    <location>
        <begin position="17"/>
        <end position="237"/>
    </location>
</feature>
<evidence type="ECO:0000256" key="2">
    <source>
        <dbReference type="ARBA" id="ARBA00022859"/>
    </source>
</evidence>
<dbReference type="InterPro" id="IPR003599">
    <property type="entry name" value="Ig_sub"/>
</dbReference>
<keyword evidence="2" id="KW-0391">Immunity</keyword>
<dbReference type="Gene3D" id="2.60.40.10">
    <property type="entry name" value="Immunoglobulins"/>
    <property type="match status" value="1"/>
</dbReference>
<keyword evidence="1 3" id="KW-0732">Signal</keyword>
<evidence type="ECO:0000313" key="6">
    <source>
        <dbReference type="Proteomes" id="UP000694409"/>
    </source>
</evidence>
<evidence type="ECO:0000256" key="3">
    <source>
        <dbReference type="SAM" id="SignalP"/>
    </source>
</evidence>